<dbReference type="EMBL" id="SOYY01000004">
    <property type="protein sequence ID" value="KAA0722489.1"/>
    <property type="molecule type" value="Genomic_DNA"/>
</dbReference>
<dbReference type="GO" id="GO:1904115">
    <property type="term" value="C:axon cytoplasm"/>
    <property type="evidence" value="ECO:0007669"/>
    <property type="project" value="GOC"/>
</dbReference>
<dbReference type="PANTHER" id="PTHR22910:SF6">
    <property type="entry name" value="PROTEIN MGARP"/>
    <property type="match status" value="1"/>
</dbReference>
<evidence type="ECO:0000313" key="2">
    <source>
        <dbReference type="Proteomes" id="UP000324632"/>
    </source>
</evidence>
<gene>
    <name evidence="1" type="ORF">E1301_Tti007055</name>
</gene>
<dbReference type="GO" id="GO:0008089">
    <property type="term" value="P:anterograde axonal transport"/>
    <property type="evidence" value="ECO:0007669"/>
    <property type="project" value="InterPro"/>
</dbReference>
<name>A0A5A9PNA6_9TELE</name>
<keyword evidence="2" id="KW-1185">Reference proteome</keyword>
<sequence length="378" mass="39448">MVMMFCRTARQRLAPLALKTLFPSSNNAVPIRQMSFGLPTSGTNIAYMVLGGGSLTAALVYAYKTINSDSARYNDRIAQIEARSKNDEGAVVAFTEAAAAVEITAAALTVTAIDPISGILAEPNNAAPDSPKELLTDVTVDAEEAVATPAVVEAETPDAEKHADEVAADAAAPVAVTTAIPVSDLLSTARMISGSTAEISAASIGDQHLVAVRLDEEKHSENTFNGVELPDVKALVPEVEGSITVKAVDVETDMTRSDAVGEATTSDYDGTETNNPVQTEVTDEHPALFEVAPEVLSGETENYLALKKAVSSCVTLSDDDSLSGVADMTSATVKEDKAPCHETAGLEDFISPPALEKDLQATAGATEDVVYETMVDAV</sequence>
<dbReference type="GO" id="GO:0005739">
    <property type="term" value="C:mitochondrion"/>
    <property type="evidence" value="ECO:0007669"/>
    <property type="project" value="InterPro"/>
</dbReference>
<dbReference type="PANTHER" id="PTHR22910">
    <property type="entry name" value="PROTEIN MGARP"/>
    <property type="match status" value="1"/>
</dbReference>
<proteinExistence type="predicted"/>
<organism evidence="1 2">
    <name type="scientific">Triplophysa tibetana</name>
    <dbReference type="NCBI Taxonomy" id="1572043"/>
    <lineage>
        <taxon>Eukaryota</taxon>
        <taxon>Metazoa</taxon>
        <taxon>Chordata</taxon>
        <taxon>Craniata</taxon>
        <taxon>Vertebrata</taxon>
        <taxon>Euteleostomi</taxon>
        <taxon>Actinopterygii</taxon>
        <taxon>Neopterygii</taxon>
        <taxon>Teleostei</taxon>
        <taxon>Ostariophysi</taxon>
        <taxon>Cypriniformes</taxon>
        <taxon>Nemacheilidae</taxon>
        <taxon>Triplophysa</taxon>
    </lineage>
</organism>
<dbReference type="InterPro" id="IPR026093">
    <property type="entry name" value="MGARP"/>
</dbReference>
<evidence type="ECO:0008006" key="3">
    <source>
        <dbReference type="Google" id="ProtNLM"/>
    </source>
</evidence>
<comment type="caution">
    <text evidence="1">The sequence shown here is derived from an EMBL/GenBank/DDBJ whole genome shotgun (WGS) entry which is preliminary data.</text>
</comment>
<reference evidence="1 2" key="1">
    <citation type="journal article" date="2019" name="Mol. Ecol. Resour.">
        <title>Chromosome-level genome assembly of Triplophysa tibetana, a fish adapted to the harsh high-altitude environment of the Tibetan Plateau.</title>
        <authorList>
            <person name="Yang X."/>
            <person name="Liu H."/>
            <person name="Ma Z."/>
            <person name="Zou Y."/>
            <person name="Zou M."/>
            <person name="Mao Y."/>
            <person name="Li X."/>
            <person name="Wang H."/>
            <person name="Chen T."/>
            <person name="Wang W."/>
            <person name="Yang R."/>
        </authorList>
    </citation>
    <scope>NUCLEOTIDE SEQUENCE [LARGE SCALE GENOMIC DNA]</scope>
    <source>
        <strain evidence="1">TTIB1903HZAU</strain>
        <tissue evidence="1">Muscle</tissue>
    </source>
</reference>
<dbReference type="AlphaFoldDB" id="A0A5A9PNA6"/>
<accession>A0A5A9PNA6</accession>
<protein>
    <recommendedName>
        <fullName evidence="3">Protein MGARP N-terminal domain-containing protein</fullName>
    </recommendedName>
</protein>
<dbReference type="Proteomes" id="UP000324632">
    <property type="component" value="Chromosome 4"/>
</dbReference>
<evidence type="ECO:0000313" key="1">
    <source>
        <dbReference type="EMBL" id="KAA0722489.1"/>
    </source>
</evidence>